<dbReference type="Gene3D" id="1.25.40.10">
    <property type="entry name" value="Tetratricopeptide repeat domain"/>
    <property type="match status" value="1"/>
</dbReference>
<evidence type="ECO:0000256" key="3">
    <source>
        <dbReference type="SAM" id="MobiDB-lite"/>
    </source>
</evidence>
<gene>
    <name evidence="5" type="ORF">QTG54_005543</name>
</gene>
<protein>
    <recommendedName>
        <fullName evidence="4">RING-type domain-containing protein</fullName>
    </recommendedName>
</protein>
<organism evidence="5 6">
    <name type="scientific">Skeletonema marinoi</name>
    <dbReference type="NCBI Taxonomy" id="267567"/>
    <lineage>
        <taxon>Eukaryota</taxon>
        <taxon>Sar</taxon>
        <taxon>Stramenopiles</taxon>
        <taxon>Ochrophyta</taxon>
        <taxon>Bacillariophyta</taxon>
        <taxon>Coscinodiscophyceae</taxon>
        <taxon>Thalassiosirophycidae</taxon>
        <taxon>Thalassiosirales</taxon>
        <taxon>Skeletonemataceae</taxon>
        <taxon>Skeletonema</taxon>
        <taxon>Skeletonema marinoi-dohrnii complex</taxon>
    </lineage>
</organism>
<evidence type="ECO:0000313" key="6">
    <source>
        <dbReference type="Proteomes" id="UP001224775"/>
    </source>
</evidence>
<dbReference type="InterPro" id="IPR001841">
    <property type="entry name" value="Znf_RING"/>
</dbReference>
<dbReference type="PROSITE" id="PS50089">
    <property type="entry name" value="ZF_RING_2"/>
    <property type="match status" value="1"/>
</dbReference>
<proteinExistence type="inferred from homology"/>
<keyword evidence="2" id="KW-0862">Zinc</keyword>
<sequence length="271" mass="30162">MSSNNIGHVCMTCCASCGIIAEVDRAAELRDEILFRQPESSYLGDCPICCLPLSSDSEKSTMLGCCSRLICDGCDFANKLREFEESLEHTCPFCRLPTPKSQAEADLNANRKRRAKANDPVALREMSKTHYHKGDYKGALEYLMKAAELGDVGSHYLISDLYREGKGVEKDEKKELYHTEEAAIGGHPEARFFLAFYEARNERFDRAVKHWIIAANLGCGDSIQQLKKGYKLGVVSKEDFAAALRAHQAAVDATKSPQREEAAKKQLKEAT</sequence>
<evidence type="ECO:0000256" key="2">
    <source>
        <dbReference type="PROSITE-ProRule" id="PRU00175"/>
    </source>
</evidence>
<evidence type="ECO:0000256" key="1">
    <source>
        <dbReference type="ARBA" id="ARBA00038101"/>
    </source>
</evidence>
<dbReference type="Proteomes" id="UP001224775">
    <property type="component" value="Unassembled WGS sequence"/>
</dbReference>
<comment type="similarity">
    <text evidence="1">Belongs to the sel-1 family.</text>
</comment>
<keyword evidence="2" id="KW-0479">Metal-binding</keyword>
<feature type="region of interest" description="Disordered" evidence="3">
    <location>
        <begin position="252"/>
        <end position="271"/>
    </location>
</feature>
<dbReference type="InterPro" id="IPR011990">
    <property type="entry name" value="TPR-like_helical_dom_sf"/>
</dbReference>
<dbReference type="EMBL" id="JATAAI010000008">
    <property type="protein sequence ID" value="KAK1743946.1"/>
    <property type="molecule type" value="Genomic_DNA"/>
</dbReference>
<keyword evidence="6" id="KW-1185">Reference proteome</keyword>
<reference evidence="5" key="1">
    <citation type="submission" date="2023-06" db="EMBL/GenBank/DDBJ databases">
        <title>Survivors Of The Sea: Transcriptome response of Skeletonema marinoi to long-term dormancy.</title>
        <authorList>
            <person name="Pinder M.I.M."/>
            <person name="Kourtchenko O."/>
            <person name="Robertson E.K."/>
            <person name="Larsson T."/>
            <person name="Maumus F."/>
            <person name="Osuna-Cruz C.M."/>
            <person name="Vancaester E."/>
            <person name="Stenow R."/>
            <person name="Vandepoele K."/>
            <person name="Ploug H."/>
            <person name="Bruchert V."/>
            <person name="Godhe A."/>
            <person name="Topel M."/>
        </authorList>
    </citation>
    <scope>NUCLEOTIDE SEQUENCE</scope>
    <source>
        <strain evidence="5">R05AC</strain>
    </source>
</reference>
<dbReference type="PANTHER" id="PTHR11102">
    <property type="entry name" value="SEL-1-LIKE PROTEIN"/>
    <property type="match status" value="1"/>
</dbReference>
<feature type="compositionally biased region" description="Basic and acidic residues" evidence="3">
    <location>
        <begin position="257"/>
        <end position="271"/>
    </location>
</feature>
<keyword evidence="2" id="KW-0863">Zinc-finger</keyword>
<dbReference type="InterPro" id="IPR006597">
    <property type="entry name" value="Sel1-like"/>
</dbReference>
<evidence type="ECO:0000313" key="5">
    <source>
        <dbReference type="EMBL" id="KAK1743946.1"/>
    </source>
</evidence>
<dbReference type="InterPro" id="IPR050767">
    <property type="entry name" value="Sel1_AlgK"/>
</dbReference>
<dbReference type="SUPFAM" id="SSF81901">
    <property type="entry name" value="HCP-like"/>
    <property type="match status" value="1"/>
</dbReference>
<feature type="domain" description="RING-type" evidence="4">
    <location>
        <begin position="46"/>
        <end position="95"/>
    </location>
</feature>
<dbReference type="AlphaFoldDB" id="A0AAD8YCK9"/>
<dbReference type="SMART" id="SM00671">
    <property type="entry name" value="SEL1"/>
    <property type="match status" value="2"/>
</dbReference>
<name>A0AAD8YCK9_9STRA</name>
<comment type="caution">
    <text evidence="5">The sequence shown here is derived from an EMBL/GenBank/DDBJ whole genome shotgun (WGS) entry which is preliminary data.</text>
</comment>
<evidence type="ECO:0000259" key="4">
    <source>
        <dbReference type="PROSITE" id="PS50089"/>
    </source>
</evidence>
<dbReference type="GO" id="GO:0008270">
    <property type="term" value="F:zinc ion binding"/>
    <property type="evidence" value="ECO:0007669"/>
    <property type="project" value="UniProtKB-KW"/>
</dbReference>
<dbReference type="PANTHER" id="PTHR11102:SF160">
    <property type="entry name" value="ERAD-ASSOCIATED E3 UBIQUITIN-PROTEIN LIGASE COMPONENT HRD3"/>
    <property type="match status" value="1"/>
</dbReference>
<accession>A0AAD8YCK9</accession>